<dbReference type="InterPro" id="IPR010301">
    <property type="entry name" value="RRP1"/>
</dbReference>
<gene>
    <name evidence="5" type="ORF">SUZIE_200010</name>
</gene>
<reference evidence="5" key="1">
    <citation type="submission" date="2020-03" db="EMBL/GenBank/DDBJ databases">
        <title>Studies in the Genomics of Life Span.</title>
        <authorList>
            <person name="Glass D."/>
        </authorList>
    </citation>
    <scope>NUCLEOTIDE SEQUENCE</scope>
    <source>
        <strain evidence="5">SUZIE</strain>
        <tissue evidence="5">Muscle</tissue>
    </source>
</reference>
<sequence length="115" mass="13193">MKEILCSESQSPDGLRFHFIDIYLDELSKVGGKDLLENQNLKFNDPFCKIAAKTKDHILVQTIARCVFEVIVDQSPLIPEDTVEEQKTKVADGDFSEKETLENEAAWKKAERRQH</sequence>
<dbReference type="AlphaFoldDB" id="A0AA41NFI8"/>
<dbReference type="Proteomes" id="UP001166674">
    <property type="component" value="Unassembled WGS sequence"/>
</dbReference>
<comment type="subcellular location">
    <subcellularLocation>
        <location evidence="1">Nucleus</location>
    </subcellularLocation>
</comment>
<evidence type="ECO:0000256" key="4">
    <source>
        <dbReference type="SAM" id="MobiDB-lite"/>
    </source>
</evidence>
<keyword evidence="3" id="KW-0539">Nucleus</keyword>
<comment type="caution">
    <text evidence="5">The sequence shown here is derived from an EMBL/GenBank/DDBJ whole genome shotgun (WGS) entry which is preliminary data.</text>
</comment>
<dbReference type="PANTHER" id="PTHR13026:SF2">
    <property type="entry name" value="RIBOSOMAL RNA PROCESSING PROTEIN 1 HOMOLOG B"/>
    <property type="match status" value="1"/>
</dbReference>
<accession>A0AA41NFI8</accession>
<proteinExistence type="inferred from homology"/>
<evidence type="ECO:0000313" key="5">
    <source>
        <dbReference type="EMBL" id="MBZ3888849.1"/>
    </source>
</evidence>
<evidence type="ECO:0000256" key="3">
    <source>
        <dbReference type="ARBA" id="ARBA00023242"/>
    </source>
</evidence>
<dbReference type="Pfam" id="PF05997">
    <property type="entry name" value="Nop52"/>
    <property type="match status" value="1"/>
</dbReference>
<feature type="region of interest" description="Disordered" evidence="4">
    <location>
        <begin position="83"/>
        <end position="115"/>
    </location>
</feature>
<evidence type="ECO:0000256" key="1">
    <source>
        <dbReference type="ARBA" id="ARBA00004123"/>
    </source>
</evidence>
<keyword evidence="6" id="KW-1185">Reference proteome</keyword>
<dbReference type="EMBL" id="JAATJV010426922">
    <property type="protein sequence ID" value="MBZ3888849.1"/>
    <property type="molecule type" value="Genomic_DNA"/>
</dbReference>
<dbReference type="GO" id="GO:0030688">
    <property type="term" value="C:preribosome, small subunit precursor"/>
    <property type="evidence" value="ECO:0007669"/>
    <property type="project" value="InterPro"/>
</dbReference>
<feature type="compositionally biased region" description="Basic and acidic residues" evidence="4">
    <location>
        <begin position="84"/>
        <end position="109"/>
    </location>
</feature>
<dbReference type="GO" id="GO:0005634">
    <property type="term" value="C:nucleus"/>
    <property type="evidence" value="ECO:0007669"/>
    <property type="project" value="UniProtKB-SubCell"/>
</dbReference>
<evidence type="ECO:0000313" key="6">
    <source>
        <dbReference type="Proteomes" id="UP001166674"/>
    </source>
</evidence>
<dbReference type="PANTHER" id="PTHR13026">
    <property type="entry name" value="NNP-1 PROTEIN NOVEL NUCLEAR PROTEIN 1 NOP52"/>
    <property type="match status" value="1"/>
</dbReference>
<name>A0AA41NFI8_SCICA</name>
<organism evidence="5 6">
    <name type="scientific">Sciurus carolinensis</name>
    <name type="common">Eastern gray squirrel</name>
    <dbReference type="NCBI Taxonomy" id="30640"/>
    <lineage>
        <taxon>Eukaryota</taxon>
        <taxon>Metazoa</taxon>
        <taxon>Chordata</taxon>
        <taxon>Craniata</taxon>
        <taxon>Vertebrata</taxon>
        <taxon>Euteleostomi</taxon>
        <taxon>Mammalia</taxon>
        <taxon>Eutheria</taxon>
        <taxon>Euarchontoglires</taxon>
        <taxon>Glires</taxon>
        <taxon>Rodentia</taxon>
        <taxon>Sciuromorpha</taxon>
        <taxon>Sciuridae</taxon>
        <taxon>Sciurinae</taxon>
        <taxon>Sciurini</taxon>
        <taxon>Sciurus</taxon>
    </lineage>
</organism>
<comment type="similarity">
    <text evidence="2">Belongs to the RRP1 family.</text>
</comment>
<evidence type="ECO:0000256" key="2">
    <source>
        <dbReference type="ARBA" id="ARBA00006374"/>
    </source>
</evidence>
<dbReference type="GO" id="GO:0006364">
    <property type="term" value="P:rRNA processing"/>
    <property type="evidence" value="ECO:0007669"/>
    <property type="project" value="InterPro"/>
</dbReference>
<protein>
    <submittedName>
        <fullName evidence="5">Ribosomal RNA processing protein 1-like protein B</fullName>
    </submittedName>
</protein>